<dbReference type="OrthoDB" id="9797223at2"/>
<dbReference type="InterPro" id="IPR037171">
    <property type="entry name" value="NagB/RpiA_transferase-like"/>
</dbReference>
<dbReference type="Proteomes" id="UP000306509">
    <property type="component" value="Unassembled WGS sequence"/>
</dbReference>
<evidence type="ECO:0000313" key="6">
    <source>
        <dbReference type="Proteomes" id="UP000306509"/>
    </source>
</evidence>
<dbReference type="EMBL" id="QGQD01000097">
    <property type="protein sequence ID" value="TLC98295.1"/>
    <property type="molecule type" value="Genomic_DNA"/>
</dbReference>
<organism evidence="5 6">
    <name type="scientific">Robinsoniella peoriensis</name>
    <dbReference type="NCBI Taxonomy" id="180332"/>
    <lineage>
        <taxon>Bacteria</taxon>
        <taxon>Bacillati</taxon>
        <taxon>Bacillota</taxon>
        <taxon>Clostridia</taxon>
        <taxon>Lachnospirales</taxon>
        <taxon>Lachnospiraceae</taxon>
        <taxon>Robinsoniella</taxon>
    </lineage>
</organism>
<dbReference type="GO" id="GO:0003700">
    <property type="term" value="F:DNA-binding transcription factor activity"/>
    <property type="evidence" value="ECO:0007669"/>
    <property type="project" value="InterPro"/>
</dbReference>
<dbReference type="InterPro" id="IPR036388">
    <property type="entry name" value="WH-like_DNA-bd_sf"/>
</dbReference>
<comment type="caution">
    <text evidence="5">The sequence shown here is derived from an EMBL/GenBank/DDBJ whole genome shotgun (WGS) entry which is preliminary data.</text>
</comment>
<dbReference type="RefSeq" id="WP_027293759.1">
    <property type="nucleotide sequence ID" value="NZ_CABMJZ010000005.1"/>
</dbReference>
<dbReference type="Pfam" id="PF08220">
    <property type="entry name" value="HTH_DeoR"/>
    <property type="match status" value="1"/>
</dbReference>
<dbReference type="Pfam" id="PF00455">
    <property type="entry name" value="DeoRC"/>
    <property type="match status" value="1"/>
</dbReference>
<dbReference type="GO" id="GO:0003677">
    <property type="term" value="F:DNA binding"/>
    <property type="evidence" value="ECO:0007669"/>
    <property type="project" value="UniProtKB-KW"/>
</dbReference>
<keyword evidence="3" id="KW-0804">Transcription</keyword>
<gene>
    <name evidence="5" type="primary">srlR_4</name>
    <name evidence="5" type="ORF">DSM106044_04810</name>
</gene>
<evidence type="ECO:0000313" key="5">
    <source>
        <dbReference type="EMBL" id="TLC98295.1"/>
    </source>
</evidence>
<accession>A0A4U8Q927</accession>
<dbReference type="SUPFAM" id="SSF100950">
    <property type="entry name" value="NagB/RpiA/CoA transferase-like"/>
    <property type="match status" value="1"/>
</dbReference>
<dbReference type="SUPFAM" id="SSF46785">
    <property type="entry name" value="Winged helix' DNA-binding domain"/>
    <property type="match status" value="1"/>
</dbReference>
<dbReference type="PRINTS" id="PR00037">
    <property type="entry name" value="HTHLACR"/>
</dbReference>
<dbReference type="InterPro" id="IPR001034">
    <property type="entry name" value="DeoR_HTH"/>
</dbReference>
<evidence type="ECO:0000256" key="1">
    <source>
        <dbReference type="ARBA" id="ARBA00023015"/>
    </source>
</evidence>
<dbReference type="InterPro" id="IPR014036">
    <property type="entry name" value="DeoR-like_C"/>
</dbReference>
<proteinExistence type="predicted"/>
<dbReference type="PROSITE" id="PS00894">
    <property type="entry name" value="HTH_DEOR_1"/>
    <property type="match status" value="1"/>
</dbReference>
<evidence type="ECO:0000256" key="3">
    <source>
        <dbReference type="ARBA" id="ARBA00023163"/>
    </source>
</evidence>
<feature type="domain" description="HTH deoR-type" evidence="4">
    <location>
        <begin position="3"/>
        <end position="58"/>
    </location>
</feature>
<dbReference type="PROSITE" id="PS51000">
    <property type="entry name" value="HTH_DEOR_2"/>
    <property type="match status" value="1"/>
</dbReference>
<dbReference type="PANTHER" id="PTHR30363">
    <property type="entry name" value="HTH-TYPE TRANSCRIPTIONAL REGULATOR SRLR-RELATED"/>
    <property type="match status" value="1"/>
</dbReference>
<dbReference type="InterPro" id="IPR050313">
    <property type="entry name" value="Carb_Metab_HTH_regulators"/>
</dbReference>
<dbReference type="SMART" id="SM01134">
    <property type="entry name" value="DeoRC"/>
    <property type="match status" value="1"/>
</dbReference>
<dbReference type="AlphaFoldDB" id="A0A4U8Q927"/>
<evidence type="ECO:0000256" key="2">
    <source>
        <dbReference type="ARBA" id="ARBA00023125"/>
    </source>
</evidence>
<dbReference type="InterPro" id="IPR036390">
    <property type="entry name" value="WH_DNA-bd_sf"/>
</dbReference>
<dbReference type="PANTHER" id="PTHR30363:SF44">
    <property type="entry name" value="AGA OPERON TRANSCRIPTIONAL REPRESSOR-RELATED"/>
    <property type="match status" value="1"/>
</dbReference>
<dbReference type="SMART" id="SM00420">
    <property type="entry name" value="HTH_DEOR"/>
    <property type="match status" value="1"/>
</dbReference>
<dbReference type="STRING" id="180332.GCA_000797495_03774"/>
<dbReference type="Gene3D" id="1.10.10.10">
    <property type="entry name" value="Winged helix-like DNA-binding domain superfamily/Winged helix DNA-binding domain"/>
    <property type="match status" value="1"/>
</dbReference>
<dbReference type="InterPro" id="IPR018356">
    <property type="entry name" value="Tscrpt_reg_HTH_DeoR_CS"/>
</dbReference>
<sequence length="255" mass="28437">MLAIERKNEILSILQKEQRVLVAELSQKYNVTEETIRRDLEKLEKEGFVKKTYGGAVLNKHITMDMPLKIREKTNRKEKQVIAKKVAGLIEEGDCIMLDSSSTSLMIAQELKRMKKLTVITNSVEVLIELSGNDGIQVISTGGNLRDSSLSLVGKATQEVLSHYYVDKAVISCKGVDIEKGVTDSHEMEAEVKIAMRKSAKSTILAADSSKMGEVFFVKVLNLESGDILVTDKIPEEWRKPLAERGVKVLSNEDE</sequence>
<keyword evidence="6" id="KW-1185">Reference proteome</keyword>
<keyword evidence="2" id="KW-0238">DNA-binding</keyword>
<protein>
    <submittedName>
        <fullName evidence="5">Glucitol operon repressor</fullName>
    </submittedName>
</protein>
<evidence type="ECO:0000259" key="4">
    <source>
        <dbReference type="PROSITE" id="PS51000"/>
    </source>
</evidence>
<dbReference type="Gene3D" id="3.40.50.1360">
    <property type="match status" value="1"/>
</dbReference>
<name>A0A4U8Q927_9FIRM</name>
<keyword evidence="1" id="KW-0805">Transcription regulation</keyword>
<reference evidence="5 6" key="1">
    <citation type="journal article" date="2019" name="Anaerobe">
        <title>Detection of Robinsoniella peoriensis in multiple bone samples of a trauma patient.</title>
        <authorList>
            <person name="Schrottner P."/>
            <person name="Hartwich K."/>
            <person name="Bunk B."/>
            <person name="Schober I."/>
            <person name="Helbig S."/>
            <person name="Rudolph W.W."/>
            <person name="Gunzer F."/>
        </authorList>
    </citation>
    <scope>NUCLEOTIDE SEQUENCE [LARGE SCALE GENOMIC DNA]</scope>
    <source>
        <strain evidence="5 6">DSM 106044</strain>
    </source>
</reference>